<evidence type="ECO:0000313" key="1">
    <source>
        <dbReference type="EMBL" id="PMC80744.1"/>
    </source>
</evidence>
<evidence type="ECO:0000313" key="2">
    <source>
        <dbReference type="Proteomes" id="UP000235658"/>
    </source>
</evidence>
<sequence length="98" mass="11109">MADVLLIKNLNEDQLNNIIPVTIKTNISDRDKLVGIFNCLIDEKLVETNRLAIKKSSITIDLISSKITEVIQKLIDNGCMIYGVYILYDDYLGGKYNE</sequence>
<accession>A0A2N6UGW0</accession>
<keyword evidence="1" id="KW-0436">Ligase</keyword>
<organism evidence="1 2">
    <name type="scientific">Anaerococcus hydrogenalis</name>
    <dbReference type="NCBI Taxonomy" id="33029"/>
    <lineage>
        <taxon>Bacteria</taxon>
        <taxon>Bacillati</taxon>
        <taxon>Bacillota</taxon>
        <taxon>Tissierellia</taxon>
        <taxon>Tissierellales</taxon>
        <taxon>Peptoniphilaceae</taxon>
        <taxon>Anaerococcus</taxon>
    </lineage>
</organism>
<protein>
    <submittedName>
        <fullName evidence="1">UDP-N-acetylmuramoyl-tripeptide--D-alanyl-D-alanine ligase</fullName>
    </submittedName>
</protein>
<dbReference type="GeneID" id="84579312"/>
<reference evidence="1 2" key="1">
    <citation type="submission" date="2017-09" db="EMBL/GenBank/DDBJ databases">
        <title>Bacterial strain isolated from the female urinary microbiota.</title>
        <authorList>
            <person name="Thomas-White K."/>
            <person name="Kumar N."/>
            <person name="Forster S."/>
            <person name="Putonti C."/>
            <person name="Lawley T."/>
            <person name="Wolfe A.J."/>
        </authorList>
    </citation>
    <scope>NUCLEOTIDE SEQUENCE [LARGE SCALE GENOMIC DNA]</scope>
    <source>
        <strain evidence="1 2">UMB0204</strain>
    </source>
</reference>
<proteinExistence type="predicted"/>
<comment type="caution">
    <text evidence="1">The sequence shown here is derived from an EMBL/GenBank/DDBJ whole genome shotgun (WGS) entry which is preliminary data.</text>
</comment>
<name>A0A2N6UGW0_9FIRM</name>
<dbReference type="Proteomes" id="UP000235658">
    <property type="component" value="Unassembled WGS sequence"/>
</dbReference>
<dbReference type="GO" id="GO:0016874">
    <property type="term" value="F:ligase activity"/>
    <property type="evidence" value="ECO:0007669"/>
    <property type="project" value="UniProtKB-KW"/>
</dbReference>
<dbReference type="EMBL" id="PNHP01000008">
    <property type="protein sequence ID" value="PMC80744.1"/>
    <property type="molecule type" value="Genomic_DNA"/>
</dbReference>
<dbReference type="RefSeq" id="WP_004814429.1">
    <property type="nucleotide sequence ID" value="NZ_CABKPG010000019.1"/>
</dbReference>
<gene>
    <name evidence="1" type="ORF">CJ192_08955</name>
</gene>
<dbReference type="AlphaFoldDB" id="A0A2N6UGW0"/>